<dbReference type="RefSeq" id="WP_131597998.1">
    <property type="nucleotide sequence ID" value="NZ_SJSL01000009.1"/>
</dbReference>
<organism evidence="1 2">
    <name type="scientific">Pedobacter psychroterrae</name>
    <dbReference type="NCBI Taxonomy" id="2530453"/>
    <lineage>
        <taxon>Bacteria</taxon>
        <taxon>Pseudomonadati</taxon>
        <taxon>Bacteroidota</taxon>
        <taxon>Sphingobacteriia</taxon>
        <taxon>Sphingobacteriales</taxon>
        <taxon>Sphingobacteriaceae</taxon>
        <taxon>Pedobacter</taxon>
    </lineage>
</organism>
<dbReference type="OrthoDB" id="770596at2"/>
<reference evidence="1 2" key="1">
    <citation type="submission" date="2019-02" db="EMBL/GenBank/DDBJ databases">
        <title>Pedobacter sp. RP-1-14 sp. nov., isolated from Arctic soil.</title>
        <authorList>
            <person name="Dahal R.H."/>
        </authorList>
    </citation>
    <scope>NUCLEOTIDE SEQUENCE [LARGE SCALE GENOMIC DNA]</scope>
    <source>
        <strain evidence="1 2">RP-1-14</strain>
    </source>
</reference>
<dbReference type="Proteomes" id="UP000293347">
    <property type="component" value="Unassembled WGS sequence"/>
</dbReference>
<keyword evidence="2" id="KW-1185">Reference proteome</keyword>
<comment type="caution">
    <text evidence="1">The sequence shown here is derived from an EMBL/GenBank/DDBJ whole genome shotgun (WGS) entry which is preliminary data.</text>
</comment>
<accession>A0A4R0NFN0</accession>
<proteinExistence type="predicted"/>
<dbReference type="EMBL" id="SJSL01000009">
    <property type="protein sequence ID" value="TCC97464.1"/>
    <property type="molecule type" value="Genomic_DNA"/>
</dbReference>
<name>A0A4R0NFN0_9SPHI</name>
<evidence type="ECO:0000313" key="1">
    <source>
        <dbReference type="EMBL" id="TCC97464.1"/>
    </source>
</evidence>
<evidence type="ECO:0000313" key="2">
    <source>
        <dbReference type="Proteomes" id="UP000293347"/>
    </source>
</evidence>
<gene>
    <name evidence="1" type="ORF">EZ437_20470</name>
</gene>
<dbReference type="AlphaFoldDB" id="A0A4R0NFN0"/>
<sequence length="84" mass="9528">MENTQEKDLNPHEFTLEIDGEPTAIRVEVPKPGDYIVYVNGERSGHIYPVVGNTKLIWKTNDDINEALVDEIGAQIEILEKNHL</sequence>
<protein>
    <submittedName>
        <fullName evidence="1">Uncharacterized protein</fullName>
    </submittedName>
</protein>